<keyword evidence="1" id="KW-1133">Transmembrane helix</keyword>
<dbReference type="NCBIfam" id="TIGR04438">
    <property type="entry name" value="small_Trp_rich"/>
    <property type="match status" value="1"/>
</dbReference>
<evidence type="ECO:0000313" key="2">
    <source>
        <dbReference type="EMBL" id="ACB33757.1"/>
    </source>
</evidence>
<dbReference type="RefSeq" id="WP_012346519.1">
    <property type="nucleotide sequence ID" value="NC_010524.1"/>
</dbReference>
<gene>
    <name evidence="2" type="ordered locus">Lcho_1489</name>
</gene>
<dbReference type="Proteomes" id="UP000001693">
    <property type="component" value="Chromosome"/>
</dbReference>
<keyword evidence="1" id="KW-0812">Transmembrane</keyword>
<dbReference type="eggNOG" id="ENOG5032ZXT">
    <property type="taxonomic scope" value="Bacteria"/>
</dbReference>
<feature type="transmembrane region" description="Helical" evidence="1">
    <location>
        <begin position="26"/>
        <end position="42"/>
    </location>
</feature>
<protein>
    <recommendedName>
        <fullName evidence="4">Small Trp-rich protein</fullName>
    </recommendedName>
</protein>
<accession>B1Y815</accession>
<dbReference type="EMBL" id="CP001013">
    <property type="protein sequence ID" value="ACB33757.1"/>
    <property type="molecule type" value="Genomic_DNA"/>
</dbReference>
<evidence type="ECO:0000313" key="3">
    <source>
        <dbReference type="Proteomes" id="UP000001693"/>
    </source>
</evidence>
<dbReference type="InterPro" id="IPR031044">
    <property type="entry name" value="Small_Trp_rich"/>
</dbReference>
<evidence type="ECO:0008006" key="4">
    <source>
        <dbReference type="Google" id="ProtNLM"/>
    </source>
</evidence>
<reference evidence="2 3" key="1">
    <citation type="submission" date="2008-03" db="EMBL/GenBank/DDBJ databases">
        <title>Complete sequence of Leptothrix cholodnii SP-6.</title>
        <authorList>
            <consortium name="US DOE Joint Genome Institute"/>
            <person name="Copeland A."/>
            <person name="Lucas S."/>
            <person name="Lapidus A."/>
            <person name="Glavina del Rio T."/>
            <person name="Dalin E."/>
            <person name="Tice H."/>
            <person name="Bruce D."/>
            <person name="Goodwin L."/>
            <person name="Pitluck S."/>
            <person name="Chertkov O."/>
            <person name="Brettin T."/>
            <person name="Detter J.C."/>
            <person name="Han C."/>
            <person name="Kuske C.R."/>
            <person name="Schmutz J."/>
            <person name="Larimer F."/>
            <person name="Land M."/>
            <person name="Hauser L."/>
            <person name="Kyrpides N."/>
            <person name="Lykidis A."/>
            <person name="Emerson D."/>
            <person name="Richardson P."/>
        </authorList>
    </citation>
    <scope>NUCLEOTIDE SEQUENCE [LARGE SCALE GENOMIC DNA]</scope>
    <source>
        <strain evidence="3">ATCC 51168 / LMG 8142 / SP-6</strain>
    </source>
</reference>
<dbReference type="HOGENOM" id="CLU_177815_0_0_4"/>
<name>B1Y815_LEPCP</name>
<dbReference type="KEGG" id="lch:Lcho_1489"/>
<sequence length="87" mass="10053">MFLVFVGVVLVLLSWTGIGPTADWPWWALVLPFCLAVLWWAWSDSSGRTRAKQDQKFQKRILERRARSIEALGLNRGRRARPSGDKR</sequence>
<proteinExistence type="predicted"/>
<keyword evidence="3" id="KW-1185">Reference proteome</keyword>
<organism evidence="2 3">
    <name type="scientific">Leptothrix cholodnii (strain ATCC 51168 / LMG 8142 / SP-6)</name>
    <name type="common">Leptothrix discophora (strain SP-6)</name>
    <dbReference type="NCBI Taxonomy" id="395495"/>
    <lineage>
        <taxon>Bacteria</taxon>
        <taxon>Pseudomonadati</taxon>
        <taxon>Pseudomonadota</taxon>
        <taxon>Betaproteobacteria</taxon>
        <taxon>Burkholderiales</taxon>
        <taxon>Sphaerotilaceae</taxon>
        <taxon>Leptothrix</taxon>
    </lineage>
</organism>
<dbReference type="AlphaFoldDB" id="B1Y815"/>
<keyword evidence="1" id="KW-0472">Membrane</keyword>
<evidence type="ECO:0000256" key="1">
    <source>
        <dbReference type="SAM" id="Phobius"/>
    </source>
</evidence>